<protein>
    <submittedName>
        <fullName evidence="1">ABC transporter permease</fullName>
    </submittedName>
</protein>
<name>A0AC61NHR0_9BACT</name>
<keyword evidence="2" id="KW-1185">Reference proteome</keyword>
<proteinExistence type="predicted"/>
<evidence type="ECO:0000313" key="2">
    <source>
        <dbReference type="Proteomes" id="UP000826212"/>
    </source>
</evidence>
<reference evidence="1" key="1">
    <citation type="submission" date="2021-08" db="EMBL/GenBank/DDBJ databases">
        <title>Novel anaerobic bacterium isolated from sea squirt in East Sea, Republic of Korea.</title>
        <authorList>
            <person name="Nguyen T.H."/>
            <person name="Li Z."/>
            <person name="Lee Y.-J."/>
            <person name="Ko J."/>
            <person name="Kim S.-G."/>
        </authorList>
    </citation>
    <scope>NUCLEOTIDE SEQUENCE</scope>
    <source>
        <strain evidence="1">KCTC 25031</strain>
    </source>
</reference>
<dbReference type="Proteomes" id="UP000826212">
    <property type="component" value="Chromosome"/>
</dbReference>
<dbReference type="EMBL" id="CP081303">
    <property type="protein sequence ID" value="QZE15201.1"/>
    <property type="molecule type" value="Genomic_DNA"/>
</dbReference>
<accession>A0AC61NHR0</accession>
<gene>
    <name evidence="1" type="ORF">K4L44_05035</name>
</gene>
<sequence>MKKNILQLISISWRNIWRNKVRSAVVISAMAIGMFAAIFASSLATGLIVDKVKEGIEVETSYIQVHAPKFREDLDLHLSMPWSEKRQQEIMDIPGVDAVSPRYKMSAMASTTEAGRGVEMLAVDPTLEKETSTVASMVTDGVWLDQSKRRNRIVIGKKLAEKLKVKLKSKVVLSFQDIHGDIVGAAFRVVGIYNTTDSRFEEQFVYVKNKDIQRIASLDKNKIQEIAIHISDGDQLDAIKSEVVKKFPNQEVMDWKEISPELGYSMEMSSFYMFIFVMIILFALGFGIVNTMMMVVLERVREFGILMAIGMQRAKVFWMVIFESVWLCLTGGVVGIILSMIAIGLTRDGIHVASTAEGFEAMGYSSVIRPYVEMHEILLTVLMVVVAGILAAIIPARKALKNNPCESIRTI</sequence>
<organism evidence="1 2">
    <name type="scientific">Halosquirtibacter laminarini</name>
    <dbReference type="NCBI Taxonomy" id="3374600"/>
    <lineage>
        <taxon>Bacteria</taxon>
        <taxon>Pseudomonadati</taxon>
        <taxon>Bacteroidota</taxon>
        <taxon>Bacteroidia</taxon>
        <taxon>Marinilabiliales</taxon>
        <taxon>Prolixibacteraceae</taxon>
        <taxon>Halosquirtibacter</taxon>
    </lineage>
</organism>
<evidence type="ECO:0000313" key="1">
    <source>
        <dbReference type="EMBL" id="QZE15201.1"/>
    </source>
</evidence>